<evidence type="ECO:0000259" key="10">
    <source>
        <dbReference type="PROSITE" id="PS50893"/>
    </source>
</evidence>
<accession>A0ABY7YT09</accession>
<dbReference type="CDD" id="cd03216">
    <property type="entry name" value="ABC_Carb_Monos_I"/>
    <property type="match status" value="1"/>
</dbReference>
<dbReference type="InterPro" id="IPR003439">
    <property type="entry name" value="ABC_transporter-like_ATP-bd"/>
</dbReference>
<evidence type="ECO:0000256" key="9">
    <source>
        <dbReference type="ARBA" id="ARBA00023136"/>
    </source>
</evidence>
<sequence length="502" mass="54218">MIEANGALLAGVSIAKSFGPVEVLHDVDLSLQAGHVHALIGENGAGKSTLMKVLCGYQGASAGTIVLDGRPVVFHDSADAERQGVALIHQEFNLAEQLSVEANIFLGHEMKSGPFLDGQGMRARARQLLAELETEIDPRQLVSDLSVPQKQMVEIAKALIRDARVLIMDEPTAVLTTRESEVLFRQIDRLKRQGVAILYTSHKLEEVKAIADVVTVLRDGRHVITTSVDALSVDDMATQMVGRDVSDLFPTKSDIADAKAVLEVSNFSVAGRVWDADFKLRAGEVLGFAGLVGAGRTELMEGLVGLRTSRGTVLINGAPVRIRTLADASRHRLAYLTEDRKDRGLLLDKQMRPNLTLLALDQFTNGLIDEKAEDRALDTAIEEFDIRAGDRAVRVGNLSGGNQQKLLLAKTMLIKPDIVIIDEPTRGIDIGTKQQIYGFIDTLARSGKSVIVISSEMAEVIGLCHRVIVMKAGRIVGELAGDQIGEEAIVRYAMGIEGSAVA</sequence>
<dbReference type="InterPro" id="IPR027417">
    <property type="entry name" value="P-loop_NTPase"/>
</dbReference>
<dbReference type="InterPro" id="IPR003593">
    <property type="entry name" value="AAA+_ATPase"/>
</dbReference>
<evidence type="ECO:0000256" key="2">
    <source>
        <dbReference type="ARBA" id="ARBA00022448"/>
    </source>
</evidence>
<evidence type="ECO:0000256" key="5">
    <source>
        <dbReference type="ARBA" id="ARBA00022737"/>
    </source>
</evidence>
<dbReference type="InterPro" id="IPR050107">
    <property type="entry name" value="ABC_carbohydrate_import_ATPase"/>
</dbReference>
<evidence type="ECO:0000256" key="4">
    <source>
        <dbReference type="ARBA" id="ARBA00022597"/>
    </source>
</evidence>
<feature type="domain" description="ABC transporter" evidence="10">
    <location>
        <begin position="256"/>
        <end position="497"/>
    </location>
</feature>
<organism evidence="11 12">
    <name type="scientific">Devosia rhodophyticola</name>
    <dbReference type="NCBI Taxonomy" id="3026423"/>
    <lineage>
        <taxon>Bacteria</taxon>
        <taxon>Pseudomonadati</taxon>
        <taxon>Pseudomonadota</taxon>
        <taxon>Alphaproteobacteria</taxon>
        <taxon>Hyphomicrobiales</taxon>
        <taxon>Devosiaceae</taxon>
        <taxon>Devosia</taxon>
    </lineage>
</organism>
<dbReference type="Gene3D" id="3.40.50.300">
    <property type="entry name" value="P-loop containing nucleotide triphosphate hydrolases"/>
    <property type="match status" value="2"/>
</dbReference>
<dbReference type="Proteomes" id="UP001222118">
    <property type="component" value="Chromosome"/>
</dbReference>
<protein>
    <submittedName>
        <fullName evidence="11">Sugar ABC transporter ATP-binding protein</fullName>
    </submittedName>
</protein>
<gene>
    <name evidence="11" type="ORF">PSQ90_09220</name>
</gene>
<dbReference type="InterPro" id="IPR017871">
    <property type="entry name" value="ABC_transporter-like_CS"/>
</dbReference>
<evidence type="ECO:0000313" key="11">
    <source>
        <dbReference type="EMBL" id="WDR04518.1"/>
    </source>
</evidence>
<dbReference type="PANTHER" id="PTHR43790:SF3">
    <property type="entry name" value="D-ALLOSE IMPORT ATP-BINDING PROTEIN ALSA-RELATED"/>
    <property type="match status" value="1"/>
</dbReference>
<evidence type="ECO:0000256" key="1">
    <source>
        <dbReference type="ARBA" id="ARBA00005417"/>
    </source>
</evidence>
<dbReference type="RefSeq" id="WP_282210039.1">
    <property type="nucleotide sequence ID" value="NZ_CP118247.1"/>
</dbReference>
<reference evidence="11 12" key="1">
    <citation type="submission" date="2023-02" db="EMBL/GenBank/DDBJ databases">
        <title>Devosia chondri sp. nov., isolated from the phycosphere of marine algae.</title>
        <authorList>
            <person name="Kim J.M."/>
            <person name="Lee J.K."/>
            <person name="Choi B.J."/>
            <person name="Bayburt H."/>
            <person name="Jeon C.O."/>
        </authorList>
    </citation>
    <scope>NUCLEOTIDE SEQUENCE [LARGE SCALE GENOMIC DNA]</scope>
    <source>
        <strain evidence="11 12">G2-5</strain>
    </source>
</reference>
<dbReference type="SMART" id="SM00382">
    <property type="entry name" value="AAA"/>
    <property type="match status" value="2"/>
</dbReference>
<evidence type="ECO:0000313" key="12">
    <source>
        <dbReference type="Proteomes" id="UP001222118"/>
    </source>
</evidence>
<dbReference type="Pfam" id="PF00005">
    <property type="entry name" value="ABC_tran"/>
    <property type="match status" value="2"/>
</dbReference>
<keyword evidence="4" id="KW-0762">Sugar transport</keyword>
<dbReference type="EMBL" id="CP118247">
    <property type="protein sequence ID" value="WDR04518.1"/>
    <property type="molecule type" value="Genomic_DNA"/>
</dbReference>
<keyword evidence="7 11" id="KW-0067">ATP-binding</keyword>
<dbReference type="GO" id="GO:0005524">
    <property type="term" value="F:ATP binding"/>
    <property type="evidence" value="ECO:0007669"/>
    <property type="project" value="UniProtKB-KW"/>
</dbReference>
<evidence type="ECO:0000256" key="8">
    <source>
        <dbReference type="ARBA" id="ARBA00022967"/>
    </source>
</evidence>
<proteinExistence type="inferred from homology"/>
<keyword evidence="9" id="KW-0472">Membrane</keyword>
<dbReference type="SUPFAM" id="SSF52540">
    <property type="entry name" value="P-loop containing nucleoside triphosphate hydrolases"/>
    <property type="match status" value="2"/>
</dbReference>
<dbReference type="PROSITE" id="PS00211">
    <property type="entry name" value="ABC_TRANSPORTER_1"/>
    <property type="match status" value="1"/>
</dbReference>
<keyword evidence="6" id="KW-0547">Nucleotide-binding</keyword>
<comment type="similarity">
    <text evidence="1">Belongs to the ABC transporter superfamily.</text>
</comment>
<name>A0ABY7YT09_9HYPH</name>
<dbReference type="CDD" id="cd03215">
    <property type="entry name" value="ABC_Carb_Monos_II"/>
    <property type="match status" value="1"/>
</dbReference>
<keyword evidence="5" id="KW-0677">Repeat</keyword>
<dbReference type="PANTHER" id="PTHR43790">
    <property type="entry name" value="CARBOHYDRATE TRANSPORT ATP-BINDING PROTEIN MG119-RELATED"/>
    <property type="match status" value="1"/>
</dbReference>
<keyword evidence="3" id="KW-1003">Cell membrane</keyword>
<evidence type="ECO:0000256" key="7">
    <source>
        <dbReference type="ARBA" id="ARBA00022840"/>
    </source>
</evidence>
<keyword evidence="8" id="KW-1278">Translocase</keyword>
<feature type="domain" description="ABC transporter" evidence="10">
    <location>
        <begin position="9"/>
        <end position="244"/>
    </location>
</feature>
<evidence type="ECO:0000256" key="6">
    <source>
        <dbReference type="ARBA" id="ARBA00022741"/>
    </source>
</evidence>
<keyword evidence="2" id="KW-0813">Transport</keyword>
<keyword evidence="12" id="KW-1185">Reference proteome</keyword>
<evidence type="ECO:0000256" key="3">
    <source>
        <dbReference type="ARBA" id="ARBA00022475"/>
    </source>
</evidence>
<dbReference type="PROSITE" id="PS50893">
    <property type="entry name" value="ABC_TRANSPORTER_2"/>
    <property type="match status" value="2"/>
</dbReference>